<dbReference type="AlphaFoldDB" id="A0A1I8AHK0"/>
<reference evidence="3" key="1">
    <citation type="submission" date="2016-11" db="UniProtKB">
        <authorList>
            <consortium name="WormBaseParasite"/>
        </authorList>
    </citation>
    <scope>IDENTIFICATION</scope>
</reference>
<dbReference type="WBParaSite" id="L893_g5551.t1">
    <property type="protein sequence ID" value="L893_g5551.t1"/>
    <property type="gene ID" value="L893_g5551"/>
</dbReference>
<dbReference type="Gene3D" id="3.10.110.10">
    <property type="entry name" value="Ubiquitin Conjugating Enzyme"/>
    <property type="match status" value="1"/>
</dbReference>
<dbReference type="CDD" id="cd23814">
    <property type="entry name" value="UEV_AKTIP"/>
    <property type="match status" value="1"/>
</dbReference>
<accession>A0A1I8AHK0</accession>
<dbReference type="GO" id="GO:0032446">
    <property type="term" value="P:protein modification by small protein conjugation"/>
    <property type="evidence" value="ECO:0007669"/>
    <property type="project" value="UniProtKB-ARBA"/>
</dbReference>
<evidence type="ECO:0000313" key="2">
    <source>
        <dbReference type="Proteomes" id="UP000095287"/>
    </source>
</evidence>
<dbReference type="InterPro" id="IPR050113">
    <property type="entry name" value="Ub_conjugating_enzyme"/>
</dbReference>
<dbReference type="Pfam" id="PF00179">
    <property type="entry name" value="UQ_con"/>
    <property type="match status" value="1"/>
</dbReference>
<dbReference type="PROSITE" id="PS50127">
    <property type="entry name" value="UBC_2"/>
    <property type="match status" value="1"/>
</dbReference>
<proteinExistence type="predicted"/>
<dbReference type="Proteomes" id="UP000095287">
    <property type="component" value="Unplaced"/>
</dbReference>
<feature type="domain" description="UBC core" evidence="1">
    <location>
        <begin position="55"/>
        <end position="207"/>
    </location>
</feature>
<sequence>MVPTIIQSSVGISRNEYLTQLEISRTVFLRMMNGLNSEHKTSPSLKDILLTEELRKEHVVACEYAMICRKPIDGIYIIPSSENSSAWNGIIFIRCGMFAGAMLRFTLTLQPDFPHTTSLPEVVFDLQVFHPYIFHDSRRVDFSRHFPDGWKQDCHHIYHVLNYLQRLFFSFDAEATSAANPEAAILYQTNKKQFKKMTIETIRKSRELVYELPPGMDKNVIVMTPWDQSTHEAYRRSLLKLATDPTSKSDKSKGFSWMNSKGEFMCDMYPSFATESTAVHEALESQVEEKIEQLDLAK</sequence>
<dbReference type="InterPro" id="IPR016135">
    <property type="entry name" value="UBQ-conjugating_enzyme/RWD"/>
</dbReference>
<name>A0A1I8AHK0_9BILA</name>
<dbReference type="InterPro" id="IPR000608">
    <property type="entry name" value="UBC"/>
</dbReference>
<dbReference type="SMART" id="SM00212">
    <property type="entry name" value="UBCc"/>
    <property type="match status" value="1"/>
</dbReference>
<protein>
    <submittedName>
        <fullName evidence="3">UBIQUITIN_CONJUGAT_2 domain-containing protein</fullName>
    </submittedName>
</protein>
<keyword evidence="2" id="KW-1185">Reference proteome</keyword>
<dbReference type="PANTHER" id="PTHR24067">
    <property type="entry name" value="UBIQUITIN-CONJUGATING ENZYME E2"/>
    <property type="match status" value="1"/>
</dbReference>
<evidence type="ECO:0000259" key="1">
    <source>
        <dbReference type="PROSITE" id="PS50127"/>
    </source>
</evidence>
<evidence type="ECO:0000313" key="3">
    <source>
        <dbReference type="WBParaSite" id="L893_g5551.t1"/>
    </source>
</evidence>
<dbReference type="SUPFAM" id="SSF54495">
    <property type="entry name" value="UBC-like"/>
    <property type="match status" value="1"/>
</dbReference>
<organism evidence="2 3">
    <name type="scientific">Steinernema glaseri</name>
    <dbReference type="NCBI Taxonomy" id="37863"/>
    <lineage>
        <taxon>Eukaryota</taxon>
        <taxon>Metazoa</taxon>
        <taxon>Ecdysozoa</taxon>
        <taxon>Nematoda</taxon>
        <taxon>Chromadorea</taxon>
        <taxon>Rhabditida</taxon>
        <taxon>Tylenchina</taxon>
        <taxon>Panagrolaimomorpha</taxon>
        <taxon>Strongyloidoidea</taxon>
        <taxon>Steinernematidae</taxon>
        <taxon>Steinernema</taxon>
    </lineage>
</organism>